<organism evidence="1">
    <name type="scientific">Salmonella enterica</name>
    <name type="common">Salmonella choleraesuis</name>
    <dbReference type="NCBI Taxonomy" id="28901"/>
    <lineage>
        <taxon>Bacteria</taxon>
        <taxon>Pseudomonadati</taxon>
        <taxon>Pseudomonadota</taxon>
        <taxon>Gammaproteobacteria</taxon>
        <taxon>Enterobacterales</taxon>
        <taxon>Enterobacteriaceae</taxon>
        <taxon>Salmonella</taxon>
    </lineage>
</organism>
<dbReference type="AlphaFoldDB" id="A0A5U0Q6V3"/>
<dbReference type="EMBL" id="AAGIQQ010000048">
    <property type="protein sequence ID" value="EBO4819218.1"/>
    <property type="molecule type" value="Genomic_DNA"/>
</dbReference>
<gene>
    <name evidence="1" type="ORF">DOF42_23460</name>
</gene>
<reference evidence="1" key="1">
    <citation type="submission" date="2018-06" db="EMBL/GenBank/DDBJ databases">
        <authorList>
            <consortium name="PulseNet: The National Subtyping Network for Foodborne Disease Surveillance"/>
            <person name="Tarr C.L."/>
            <person name="Trees E."/>
            <person name="Katz L.S."/>
            <person name="Carleton-Romer H.A."/>
            <person name="Stroika S."/>
            <person name="Kucerova Z."/>
            <person name="Roache K.F."/>
            <person name="Sabol A.L."/>
            <person name="Besser J."/>
            <person name="Gerner-Smidt P."/>
        </authorList>
    </citation>
    <scope>NUCLEOTIDE SEQUENCE</scope>
    <source>
        <strain evidence="1">PNUSAS043090</strain>
    </source>
</reference>
<comment type="caution">
    <text evidence="1">The sequence shown here is derived from an EMBL/GenBank/DDBJ whole genome shotgun (WGS) entry which is preliminary data.</text>
</comment>
<sequence>MLLGDFDPHLQTALYFNLTMSAGVGTGEHESMGPCTRFCECLFSEVTVQAVTAPYTAADHRYTPDPLQYRPLM</sequence>
<evidence type="ECO:0000313" key="1">
    <source>
        <dbReference type="EMBL" id="EBO4819218.1"/>
    </source>
</evidence>
<name>A0A5U0Q6V3_SALER</name>
<proteinExistence type="predicted"/>
<accession>A0A5U0Q6V3</accession>
<protein>
    <submittedName>
        <fullName evidence="1">Uncharacterized protein</fullName>
    </submittedName>
</protein>